<sequence length="93" mass="10483">MGISFEMRVSVPEDVLIRELDGESVILNLKSERYFGLDRVGTRIWEVLSSSETIAAAYQTLLSEYNVVPEKLETDLSNLLEQLVQHGLINVSN</sequence>
<name>A0ABV4YCN9_9CYAN</name>
<evidence type="ECO:0000313" key="1">
    <source>
        <dbReference type="EMBL" id="MFB2935999.1"/>
    </source>
</evidence>
<dbReference type="InterPro" id="IPR041881">
    <property type="entry name" value="PqqD_sf"/>
</dbReference>
<dbReference type="RefSeq" id="WP_413257500.1">
    <property type="nucleotide sequence ID" value="NZ_JBHFNS010000050.1"/>
</dbReference>
<accession>A0ABV4YCN9</accession>
<dbReference type="Gene3D" id="1.10.10.1150">
    <property type="entry name" value="Coenzyme PQQ synthesis protein D (PqqD)"/>
    <property type="match status" value="1"/>
</dbReference>
<comment type="caution">
    <text evidence="1">The sequence shown here is derived from an EMBL/GenBank/DDBJ whole genome shotgun (WGS) entry which is preliminary data.</text>
</comment>
<gene>
    <name evidence="1" type="ORF">ACE1B6_12160</name>
</gene>
<dbReference type="EMBL" id="JBHFNS010000050">
    <property type="protein sequence ID" value="MFB2935999.1"/>
    <property type="molecule type" value="Genomic_DNA"/>
</dbReference>
<dbReference type="InterPro" id="IPR008792">
    <property type="entry name" value="PQQD"/>
</dbReference>
<organism evidence="1 2">
    <name type="scientific">Floridaenema fluviatile BLCC-F154</name>
    <dbReference type="NCBI Taxonomy" id="3153640"/>
    <lineage>
        <taxon>Bacteria</taxon>
        <taxon>Bacillati</taxon>
        <taxon>Cyanobacteriota</taxon>
        <taxon>Cyanophyceae</taxon>
        <taxon>Oscillatoriophycideae</taxon>
        <taxon>Aerosakkonematales</taxon>
        <taxon>Aerosakkonemataceae</taxon>
        <taxon>Floridanema</taxon>
        <taxon>Floridanema fluviatile</taxon>
    </lineage>
</organism>
<proteinExistence type="predicted"/>
<protein>
    <submittedName>
        <fullName evidence="1">PqqD family protein</fullName>
    </submittedName>
</protein>
<dbReference type="Proteomes" id="UP001576776">
    <property type="component" value="Unassembled WGS sequence"/>
</dbReference>
<keyword evidence="2" id="KW-1185">Reference proteome</keyword>
<evidence type="ECO:0000313" key="2">
    <source>
        <dbReference type="Proteomes" id="UP001576776"/>
    </source>
</evidence>
<reference evidence="1 2" key="1">
    <citation type="submission" date="2024-09" db="EMBL/GenBank/DDBJ databases">
        <title>Floridaenema gen nov. (Aerosakkonemataceae, Aerosakkonematales ord. nov., Cyanobacteria) from benthic tropical and subtropical fresh waters, with the description of four new species.</title>
        <authorList>
            <person name="Moretto J.A."/>
            <person name="Berthold D.E."/>
            <person name="Lefler F.W."/>
            <person name="Huang I.-S."/>
            <person name="Laughinghouse H. IV."/>
        </authorList>
    </citation>
    <scope>NUCLEOTIDE SEQUENCE [LARGE SCALE GENOMIC DNA]</scope>
    <source>
        <strain evidence="1 2">BLCC-F154</strain>
    </source>
</reference>
<dbReference type="Pfam" id="PF05402">
    <property type="entry name" value="PqqD"/>
    <property type="match status" value="1"/>
</dbReference>